<sequence length="161" mass="18511">MEAVQAQQQHRWLQQLIGEWTYESEMPAQPGQPPQRAEGTERVRALGELWVVCESQGQMPGCGPVQTMMTLGYDPLQQRFVGTWVGSMMDRLWVYEGELDATQKVLVLSVDGPAFDDPNKTAHYRDIIEIKSPDHRVMTSHVQGEDGHWRQFVTMHYRRQG</sequence>
<dbReference type="EMBL" id="CP106753">
    <property type="protein sequence ID" value="UXY16297.1"/>
    <property type="molecule type" value="Genomic_DNA"/>
</dbReference>
<dbReference type="Proteomes" id="UP001061302">
    <property type="component" value="Chromosome"/>
</dbReference>
<organism evidence="1 2">
    <name type="scientific">Chitiniphilus purpureus</name>
    <dbReference type="NCBI Taxonomy" id="2981137"/>
    <lineage>
        <taxon>Bacteria</taxon>
        <taxon>Pseudomonadati</taxon>
        <taxon>Pseudomonadota</taxon>
        <taxon>Betaproteobacteria</taxon>
        <taxon>Neisseriales</taxon>
        <taxon>Chitinibacteraceae</taxon>
        <taxon>Chitiniphilus</taxon>
    </lineage>
</organism>
<protein>
    <submittedName>
        <fullName evidence="1">DUF1579 domain-containing protein</fullName>
    </submittedName>
</protein>
<keyword evidence="2" id="KW-1185">Reference proteome</keyword>
<accession>A0ABY6DPP0</accession>
<gene>
    <name evidence="1" type="ORF">N8I74_04565</name>
</gene>
<proteinExistence type="predicted"/>
<evidence type="ECO:0000313" key="1">
    <source>
        <dbReference type="EMBL" id="UXY16297.1"/>
    </source>
</evidence>
<dbReference type="InterPro" id="IPR011473">
    <property type="entry name" value="DUF1579"/>
</dbReference>
<dbReference type="RefSeq" id="WP_263125753.1">
    <property type="nucleotide sequence ID" value="NZ_CP106753.1"/>
</dbReference>
<name>A0ABY6DPP0_9NEIS</name>
<reference evidence="1" key="1">
    <citation type="submission" date="2022-10" db="EMBL/GenBank/DDBJ databases">
        <title>Chitiniphilus purpureus sp. nov., a novel chitin-degrading bacterium isolated from crawfish pond sediment.</title>
        <authorList>
            <person name="Li K."/>
        </authorList>
    </citation>
    <scope>NUCLEOTIDE SEQUENCE</scope>
    <source>
        <strain evidence="1">CD1</strain>
    </source>
</reference>
<evidence type="ECO:0000313" key="2">
    <source>
        <dbReference type="Proteomes" id="UP001061302"/>
    </source>
</evidence>
<dbReference type="Pfam" id="PF07617">
    <property type="entry name" value="DUF1579"/>
    <property type="match status" value="1"/>
</dbReference>